<evidence type="ECO:0000313" key="2">
    <source>
        <dbReference type="Proteomes" id="UP000045978"/>
    </source>
</evidence>
<dbReference type="AlphaFoldDB" id="A0A0K2ZUB2"/>
<accession>A0A0K2ZUB2</accession>
<proteinExistence type="predicted"/>
<organism evidence="1 2">
    <name type="scientific">Xanthomonas graminis pv. phlei</name>
    <dbReference type="NCBI Taxonomy" id="487906"/>
    <lineage>
        <taxon>Bacteria</taxon>
        <taxon>Pseudomonadati</taxon>
        <taxon>Pseudomonadota</taxon>
        <taxon>Gammaproteobacteria</taxon>
        <taxon>Lysobacterales</taxon>
        <taxon>Lysobacteraceae</taxon>
        <taxon>Xanthomonas</taxon>
        <taxon>Xanthomonas translucens group</taxon>
        <taxon>Xanthomonas graminis</taxon>
    </lineage>
</organism>
<dbReference type="Proteomes" id="UP000045978">
    <property type="component" value="Unassembled WGS sequence"/>
</dbReference>
<dbReference type="EMBL" id="CXOJ01000046">
    <property type="protein sequence ID" value="CTP88607.1"/>
    <property type="molecule type" value="Genomic_DNA"/>
</dbReference>
<name>A0A0K2ZUB2_9XANT</name>
<sequence length="244" mass="27676">MACCLCVFRRFDRIPPGCTLPGIACAAVCRGYRSGVITFAAMHGDSQRQVLLLRLLHIAPQRCHHLRRHLLPCERKQMKDARLRPWQASASAAVDLFRSAGDSDARIHIIGHNRRVGLACSRAVEVAGAGVVADQVVEARHFHNGGAVDLDRARLCCIGIGIADQNAGKHRRLLVFDRSVLTPSRRLIGIGRHHGQALASAIQAMVRHFAGRAVQAFRRRWLHQRRRRRQMFRRRRRRRVLRVR</sequence>
<gene>
    <name evidence="1" type="ORF">XTPLMG730_2198</name>
</gene>
<protein>
    <submittedName>
        <fullName evidence="1">Uncharacterized protein</fullName>
    </submittedName>
</protein>
<reference evidence="1 2" key="1">
    <citation type="submission" date="2015-07" db="EMBL/GenBank/DDBJ databases">
        <authorList>
            <person name="Noorani M."/>
        </authorList>
    </citation>
    <scope>NUCLEOTIDE SEQUENCE [LARGE SCALE GENOMIC DNA]</scope>
    <source>
        <strain evidence="1">LMG730</strain>
    </source>
</reference>
<evidence type="ECO:0000313" key="1">
    <source>
        <dbReference type="EMBL" id="CTP88607.1"/>
    </source>
</evidence>